<evidence type="ECO:0000313" key="1">
    <source>
        <dbReference type="EMBL" id="VFK41653.1"/>
    </source>
</evidence>
<organism evidence="1">
    <name type="scientific">Candidatus Kentrum sp. SD</name>
    <dbReference type="NCBI Taxonomy" id="2126332"/>
    <lineage>
        <taxon>Bacteria</taxon>
        <taxon>Pseudomonadati</taxon>
        <taxon>Pseudomonadota</taxon>
        <taxon>Gammaproteobacteria</taxon>
        <taxon>Candidatus Kentrum</taxon>
    </lineage>
</organism>
<accession>A0A450YJE1</accession>
<gene>
    <name evidence="2" type="ORF">BECKSD772E_GA0070983_108717</name>
    <name evidence="1" type="ORF">BECKSD772F_GA0070984_109816</name>
</gene>
<dbReference type="AlphaFoldDB" id="A0A450YJE1"/>
<proteinExistence type="predicted"/>
<dbReference type="EMBL" id="CAADFU010000087">
    <property type="protein sequence ID" value="VFK47088.1"/>
    <property type="molecule type" value="Genomic_DNA"/>
</dbReference>
<reference evidence="1" key="1">
    <citation type="submission" date="2019-02" db="EMBL/GenBank/DDBJ databases">
        <authorList>
            <person name="Gruber-Vodicka R. H."/>
            <person name="Seah K. B. B."/>
        </authorList>
    </citation>
    <scope>NUCLEOTIDE SEQUENCE</scope>
    <source>
        <strain evidence="2">BECK_S1320</strain>
        <strain evidence="1">BECK_S1321</strain>
    </source>
</reference>
<sequence>MSPLFPEKQSRDSYGPWMPLICPACRSSSPYAHGYRMKHPMKPMKPNKELTAVARRTIWFKTPEEALRDPIHFIAHVLTYGAHRDVEVLRRHVSDEELVEAIENAPPGVFDARSWTYWNLKFGRTPAPPLPERRFG</sequence>
<protein>
    <submittedName>
        <fullName evidence="1">Uncharacterized protein</fullName>
    </submittedName>
</protein>
<dbReference type="EMBL" id="CAADFR010000098">
    <property type="protein sequence ID" value="VFK41653.1"/>
    <property type="molecule type" value="Genomic_DNA"/>
</dbReference>
<name>A0A450YJE1_9GAMM</name>
<evidence type="ECO:0000313" key="2">
    <source>
        <dbReference type="EMBL" id="VFK47088.1"/>
    </source>
</evidence>